<accession>A0A4C1VLQ4</accession>
<evidence type="ECO:0000313" key="1">
    <source>
        <dbReference type="EMBL" id="GBP39511.1"/>
    </source>
</evidence>
<dbReference type="AlphaFoldDB" id="A0A4C1VLQ4"/>
<sequence length="83" mass="8973">MEHSGTGASAKGGIRAMLARCDIYKLICVLCADIASLVLSIYNHERSPIALRPLKIAVVVSPPRPASLHPFATPQPARFRPRP</sequence>
<protein>
    <submittedName>
        <fullName evidence="1">Uncharacterized protein</fullName>
    </submittedName>
</protein>
<name>A0A4C1VLQ4_EUMVA</name>
<reference evidence="1 2" key="1">
    <citation type="journal article" date="2019" name="Commun. Biol.">
        <title>The bagworm genome reveals a unique fibroin gene that provides high tensile strength.</title>
        <authorList>
            <person name="Kono N."/>
            <person name="Nakamura H."/>
            <person name="Ohtoshi R."/>
            <person name="Tomita M."/>
            <person name="Numata K."/>
            <person name="Arakawa K."/>
        </authorList>
    </citation>
    <scope>NUCLEOTIDE SEQUENCE [LARGE SCALE GENOMIC DNA]</scope>
</reference>
<organism evidence="1 2">
    <name type="scientific">Eumeta variegata</name>
    <name type="common">Bagworm moth</name>
    <name type="synonym">Eumeta japonica</name>
    <dbReference type="NCBI Taxonomy" id="151549"/>
    <lineage>
        <taxon>Eukaryota</taxon>
        <taxon>Metazoa</taxon>
        <taxon>Ecdysozoa</taxon>
        <taxon>Arthropoda</taxon>
        <taxon>Hexapoda</taxon>
        <taxon>Insecta</taxon>
        <taxon>Pterygota</taxon>
        <taxon>Neoptera</taxon>
        <taxon>Endopterygota</taxon>
        <taxon>Lepidoptera</taxon>
        <taxon>Glossata</taxon>
        <taxon>Ditrysia</taxon>
        <taxon>Tineoidea</taxon>
        <taxon>Psychidae</taxon>
        <taxon>Oiketicinae</taxon>
        <taxon>Eumeta</taxon>
    </lineage>
</organism>
<evidence type="ECO:0000313" key="2">
    <source>
        <dbReference type="Proteomes" id="UP000299102"/>
    </source>
</evidence>
<keyword evidence="2" id="KW-1185">Reference proteome</keyword>
<dbReference type="EMBL" id="BGZK01000367">
    <property type="protein sequence ID" value="GBP39511.1"/>
    <property type="molecule type" value="Genomic_DNA"/>
</dbReference>
<gene>
    <name evidence="1" type="ORF">EVAR_32444_1</name>
</gene>
<dbReference type="Proteomes" id="UP000299102">
    <property type="component" value="Unassembled WGS sequence"/>
</dbReference>
<comment type="caution">
    <text evidence="1">The sequence shown here is derived from an EMBL/GenBank/DDBJ whole genome shotgun (WGS) entry which is preliminary data.</text>
</comment>
<proteinExistence type="predicted"/>